<evidence type="ECO:0000313" key="13">
    <source>
        <dbReference type="Proteomes" id="UP000054324"/>
    </source>
</evidence>
<dbReference type="KEGG" id="ovi:T265_04853"/>
<comment type="subcellular location">
    <subcellularLocation>
        <location evidence="1">Membrane</location>
        <topology evidence="1">Single-pass membrane protein</topology>
    </subcellularLocation>
</comment>
<dbReference type="PROSITE" id="PS00232">
    <property type="entry name" value="CADHERIN_1"/>
    <property type="match status" value="5"/>
</dbReference>
<dbReference type="RefSeq" id="XP_009167971.1">
    <property type="nucleotide sequence ID" value="XM_009169707.1"/>
</dbReference>
<keyword evidence="4 8" id="KW-0106">Calcium</keyword>
<dbReference type="PANTHER" id="PTHR24028:SF146">
    <property type="entry name" value="CADHERIN 96CB, ISOFORM D-RELATED"/>
    <property type="match status" value="1"/>
</dbReference>
<dbReference type="GeneID" id="20319035"/>
<dbReference type="SMART" id="SM00112">
    <property type="entry name" value="CA"/>
    <property type="match status" value="5"/>
</dbReference>
<reference evidence="12 13" key="1">
    <citation type="submission" date="2013-11" db="EMBL/GenBank/DDBJ databases">
        <title>Opisthorchis viverrini - life in the bile duct.</title>
        <authorList>
            <person name="Young N.D."/>
            <person name="Nagarajan N."/>
            <person name="Lin S.J."/>
            <person name="Korhonen P.K."/>
            <person name="Jex A.R."/>
            <person name="Hall R.S."/>
            <person name="Safavi-Hemami H."/>
            <person name="Kaewkong W."/>
            <person name="Bertrand D."/>
            <person name="Gao S."/>
            <person name="Seet Q."/>
            <person name="Wongkham S."/>
            <person name="Teh B.T."/>
            <person name="Wongkham C."/>
            <person name="Intapan P.M."/>
            <person name="Maleewong W."/>
            <person name="Yang X."/>
            <person name="Hu M."/>
            <person name="Wang Z."/>
            <person name="Hofmann A."/>
            <person name="Sternberg P.W."/>
            <person name="Tan P."/>
            <person name="Wang J."/>
            <person name="Gasser R.B."/>
        </authorList>
    </citation>
    <scope>NUCLEOTIDE SEQUENCE [LARGE SCALE GENOMIC DNA]</scope>
</reference>
<dbReference type="Proteomes" id="UP000054324">
    <property type="component" value="Unassembled WGS sequence"/>
</dbReference>
<dbReference type="PROSITE" id="PS50268">
    <property type="entry name" value="CADHERIN_2"/>
    <property type="match status" value="5"/>
</dbReference>
<keyword evidence="3" id="KW-0677">Repeat</keyword>
<gene>
    <name evidence="12" type="ORF">T265_04853</name>
</gene>
<evidence type="ECO:0000256" key="9">
    <source>
        <dbReference type="SAM" id="MobiDB-lite"/>
    </source>
</evidence>
<evidence type="ECO:0000256" key="6">
    <source>
        <dbReference type="ARBA" id="ARBA00023136"/>
    </source>
</evidence>
<feature type="domain" description="Cadherin" evidence="11">
    <location>
        <begin position="357"/>
        <end position="471"/>
    </location>
</feature>
<evidence type="ECO:0000313" key="12">
    <source>
        <dbReference type="EMBL" id="KER28250.1"/>
    </source>
</evidence>
<dbReference type="Pfam" id="PF00028">
    <property type="entry name" value="Cadherin"/>
    <property type="match status" value="3"/>
</dbReference>
<evidence type="ECO:0000256" key="4">
    <source>
        <dbReference type="ARBA" id="ARBA00022837"/>
    </source>
</evidence>
<dbReference type="InterPro" id="IPR020894">
    <property type="entry name" value="Cadherin_CS"/>
</dbReference>
<evidence type="ECO:0000256" key="7">
    <source>
        <dbReference type="ARBA" id="ARBA00023180"/>
    </source>
</evidence>
<protein>
    <recommendedName>
        <fullName evidence="11">Cadherin domain-containing protein</fullName>
    </recommendedName>
</protein>
<feature type="region of interest" description="Disordered" evidence="9">
    <location>
        <begin position="1207"/>
        <end position="1233"/>
    </location>
</feature>
<feature type="compositionally biased region" description="Polar residues" evidence="9">
    <location>
        <begin position="1345"/>
        <end position="1356"/>
    </location>
</feature>
<dbReference type="CDD" id="cd11304">
    <property type="entry name" value="Cadherin_repeat"/>
    <property type="match status" value="4"/>
</dbReference>
<dbReference type="CTD" id="20319035"/>
<evidence type="ECO:0000256" key="10">
    <source>
        <dbReference type="SAM" id="Phobius"/>
    </source>
</evidence>
<keyword evidence="2 10" id="KW-0812">Transmembrane</keyword>
<accession>A0A074ZY73</accession>
<keyword evidence="6 10" id="KW-0472">Membrane</keyword>
<dbReference type="InterPro" id="IPR015919">
    <property type="entry name" value="Cadherin-like_sf"/>
</dbReference>
<dbReference type="InterPro" id="IPR050174">
    <property type="entry name" value="Protocadherin/Cadherin-CA"/>
</dbReference>
<feature type="transmembrane region" description="Helical" evidence="10">
    <location>
        <begin position="1173"/>
        <end position="1198"/>
    </location>
</feature>
<dbReference type="PRINTS" id="PR00205">
    <property type="entry name" value="CADHERIN"/>
</dbReference>
<dbReference type="FunFam" id="2.60.40.60:FF:000092">
    <property type="entry name" value="Protocadherin 8"/>
    <property type="match status" value="1"/>
</dbReference>
<dbReference type="OrthoDB" id="6252479at2759"/>
<evidence type="ECO:0000256" key="1">
    <source>
        <dbReference type="ARBA" id="ARBA00004167"/>
    </source>
</evidence>
<dbReference type="EMBL" id="KL596703">
    <property type="protein sequence ID" value="KER28250.1"/>
    <property type="molecule type" value="Genomic_DNA"/>
</dbReference>
<dbReference type="GO" id="GO:0007156">
    <property type="term" value="P:homophilic cell adhesion via plasma membrane adhesion molecules"/>
    <property type="evidence" value="ECO:0007669"/>
    <property type="project" value="InterPro"/>
</dbReference>
<feature type="domain" description="Cadherin" evidence="11">
    <location>
        <begin position="488"/>
        <end position="600"/>
    </location>
</feature>
<dbReference type="Gene3D" id="2.60.40.60">
    <property type="entry name" value="Cadherins"/>
    <property type="match status" value="6"/>
</dbReference>
<evidence type="ECO:0000256" key="2">
    <source>
        <dbReference type="ARBA" id="ARBA00022692"/>
    </source>
</evidence>
<evidence type="ECO:0000256" key="3">
    <source>
        <dbReference type="ARBA" id="ARBA00022737"/>
    </source>
</evidence>
<feature type="domain" description="Cadherin" evidence="11">
    <location>
        <begin position="222"/>
        <end position="356"/>
    </location>
</feature>
<feature type="region of interest" description="Disordered" evidence="9">
    <location>
        <begin position="1344"/>
        <end position="1368"/>
    </location>
</feature>
<keyword evidence="13" id="KW-1185">Reference proteome</keyword>
<keyword evidence="7" id="KW-0325">Glycoprotein</keyword>
<dbReference type="SUPFAM" id="SSF49313">
    <property type="entry name" value="Cadherin-like"/>
    <property type="match status" value="5"/>
</dbReference>
<keyword evidence="5 10" id="KW-1133">Transmembrane helix</keyword>
<dbReference type="InterPro" id="IPR002126">
    <property type="entry name" value="Cadherin-like_dom"/>
</dbReference>
<sequence>MVWFTWIELDTVTFGIQRMHNLFLQLLLPIGIHCCQSIGTLKLTEVPVVKSNSGGSVLPTTVQNTESVHPFSVNLTEFLASRLQMDTQDLVSVPVYFSDVEQSRPFVIRRQTDGHPWYQLTTTVLPDRESICDKRLYPERMTVSQTCCPLEFTAPAELSLTPANYPCCVYLGVTVLSKGTYFIRIDVGDVNDNAPFFSAINSNTNRNFMSTYRKEIIGKVIISIPEGTPPNSWFALPMATDPDEGMNGAIRYSISTNGEERWAEYFRLLNNLKTASLPVNSTQVSVAWNNAGTMNHLSLGDYSGPGLMVLQTLDRESIADYNLRLVAADLGESIGWSSTIQLQILVLDENDNAPVFEKAVYEVEVNENQAGIPLLYVKANDSDSDNNGRVVYFMKPSRTDNTVSFDFLRTHIQLVPMNDGVTLRLSQPLDYERSPAFHFDLVAADQGRVPLSSSASILITVRNVNDHPPLIRFFLHGEPLEHDYARLSVTEHFGTVPKQSLQDNLLCHVHVTDADSNLDKIQCNVESGDRKFVLREVMTDQLVQRRKIYELTATTLLDRESTPTELITVRCQDDDGPSRLVSQKQLHLTLKDVNDNPPKFLQEQYHGYVSENAVNAVVVLHLSNATWKDGVDSTVICAVDNDTGINANVQYSLQSWLEEDKVAKHGTENGSQTVDEKNTLLRYDHSQDANQFYIDPTSGQLRTRTALDCEKQKLYRFLAVAMDKAQPPESRYTTTVRVTIEVRDENDNPPVMEKRHYVFKVKENLPRHSRVGQIHTTDADVSPENRRTVYELRDIVNINASQMLFIESLLKIRRQPTTCFALFGAHQGPQPMPLAQKPSRKAAVFGWKCKYTTIFSRRHTCSNPQPGWPGDCVRRTSTDVPTWNERLCEHRVDTPQYSSMSHRGTQTATPRHTGVIRTRKVLDREEIQQIPFVVIARNEFPSPMQQTLRDSIRVHSTMNNSKLYDEASVTVEVEDENDNAPVMLARGSDRQSSTTDSLSTIADITFNTNIKIQRSPCVEFPYYFADADDQSNGEVDVVMEPNPYFEFRLANTLICQISDSAPPVGQSNLRITVSDRPSDSSKVLRRRFTVRMHVIREEPGRLSDNVEPSVHLKSDIQVPTNPFNNVPEHQRRITEDQVSDKNPAWSPDIRQHGVMAQGRQASRDRRMEHRGSAVIIVTILVAVSILLCLLLLGAVIALRRASLASHVTASGRYRKQRKSEEKSRYDGKDVAPFHNHHTLSLPRQCQNDGAQTPTATQGPLPSLYATSDSRRAQLLIPNSPYQLLLTHQSCDNRSTFAGHQEVTPPSAYRGIVESSKVVSFCNEERFVHPDRQLGNHEAAFVRDGSSLTASPTNSMNKDPLGSKPEQSPCCSEIKTPNFHKPQTTSYFPLNIHSLTIGDDYQQLHRIESARFPGDHEERIVQWANGIASMKEEFDQSVSTARTDEHATVSANHLSFV</sequence>
<feature type="compositionally biased region" description="Basic and acidic residues" evidence="9">
    <location>
        <begin position="1218"/>
        <end position="1231"/>
    </location>
</feature>
<proteinExistence type="predicted"/>
<dbReference type="GO" id="GO:0005509">
    <property type="term" value="F:calcium ion binding"/>
    <property type="evidence" value="ECO:0007669"/>
    <property type="project" value="UniProtKB-UniRule"/>
</dbReference>
<feature type="domain" description="Cadherin" evidence="11">
    <location>
        <begin position="601"/>
        <end position="752"/>
    </location>
</feature>
<evidence type="ECO:0000259" key="11">
    <source>
        <dbReference type="PROSITE" id="PS50268"/>
    </source>
</evidence>
<dbReference type="PANTHER" id="PTHR24028">
    <property type="entry name" value="CADHERIN-87A"/>
    <property type="match status" value="1"/>
</dbReference>
<feature type="domain" description="Cadherin" evidence="11">
    <location>
        <begin position="913"/>
        <end position="983"/>
    </location>
</feature>
<name>A0A074ZY73_OPIVI</name>
<dbReference type="GO" id="GO:0005886">
    <property type="term" value="C:plasma membrane"/>
    <property type="evidence" value="ECO:0007669"/>
    <property type="project" value="InterPro"/>
</dbReference>
<organism evidence="12 13">
    <name type="scientific">Opisthorchis viverrini</name>
    <name type="common">Southeast Asian liver fluke</name>
    <dbReference type="NCBI Taxonomy" id="6198"/>
    <lineage>
        <taxon>Eukaryota</taxon>
        <taxon>Metazoa</taxon>
        <taxon>Spiralia</taxon>
        <taxon>Lophotrochozoa</taxon>
        <taxon>Platyhelminthes</taxon>
        <taxon>Trematoda</taxon>
        <taxon>Digenea</taxon>
        <taxon>Opisthorchiida</taxon>
        <taxon>Opisthorchiata</taxon>
        <taxon>Opisthorchiidae</taxon>
        <taxon>Opisthorchis</taxon>
    </lineage>
</organism>
<evidence type="ECO:0000256" key="8">
    <source>
        <dbReference type="PROSITE-ProRule" id="PRU00043"/>
    </source>
</evidence>
<evidence type="ECO:0000256" key="5">
    <source>
        <dbReference type="ARBA" id="ARBA00022989"/>
    </source>
</evidence>